<keyword evidence="3" id="KW-0762">Sugar transport</keyword>
<feature type="domain" description="PTS EIIB type-3" evidence="8">
    <location>
        <begin position="1"/>
        <end position="103"/>
    </location>
</feature>
<dbReference type="InterPro" id="IPR013012">
    <property type="entry name" value="PTS_EIIB_3"/>
</dbReference>
<comment type="caution">
    <text evidence="9">The sequence shown here is derived from an EMBL/GenBank/DDBJ whole genome shotgun (WGS) entry which is preliminary data.</text>
</comment>
<keyword evidence="1" id="KW-0813">Transport</keyword>
<dbReference type="Proteomes" id="UP000824220">
    <property type="component" value="Unassembled WGS sequence"/>
</dbReference>
<evidence type="ECO:0000256" key="5">
    <source>
        <dbReference type="ARBA" id="ARBA00022683"/>
    </source>
</evidence>
<evidence type="ECO:0000259" key="8">
    <source>
        <dbReference type="PROSITE" id="PS51100"/>
    </source>
</evidence>
<accession>A0A9D2H8E5</accession>
<keyword evidence="4" id="KW-0808">Transferase</keyword>
<dbReference type="AlphaFoldDB" id="A0A9D2H8E5"/>
<dbReference type="Pfam" id="PF02302">
    <property type="entry name" value="PTS_IIB"/>
    <property type="match status" value="1"/>
</dbReference>
<organism evidence="9 10">
    <name type="scientific">Candidatus Microbacterium stercoravium</name>
    <dbReference type="NCBI Taxonomy" id="2838697"/>
    <lineage>
        <taxon>Bacteria</taxon>
        <taxon>Bacillati</taxon>
        <taxon>Actinomycetota</taxon>
        <taxon>Actinomycetes</taxon>
        <taxon>Micrococcales</taxon>
        <taxon>Microbacteriaceae</taxon>
        <taxon>Microbacterium</taxon>
    </lineage>
</organism>
<proteinExistence type="predicted"/>
<name>A0A9D2H8E5_9MICO</name>
<keyword evidence="2" id="KW-0597">Phosphoprotein</keyword>
<dbReference type="SUPFAM" id="SSF52794">
    <property type="entry name" value="PTS system IIB component-like"/>
    <property type="match status" value="1"/>
</dbReference>
<evidence type="ECO:0000256" key="7">
    <source>
        <dbReference type="PROSITE-ProRule" id="PRU00423"/>
    </source>
</evidence>
<evidence type="ECO:0000313" key="9">
    <source>
        <dbReference type="EMBL" id="HJA05180.1"/>
    </source>
</evidence>
<feature type="modified residue" description="Phosphocysteine; by EIIA" evidence="7">
    <location>
        <position position="7"/>
    </location>
</feature>
<evidence type="ECO:0000256" key="1">
    <source>
        <dbReference type="ARBA" id="ARBA00022448"/>
    </source>
</evidence>
<dbReference type="EMBL" id="DXAM01000140">
    <property type="protein sequence ID" value="HJA05180.1"/>
    <property type="molecule type" value="Genomic_DNA"/>
</dbReference>
<dbReference type="GO" id="GO:0016301">
    <property type="term" value="F:kinase activity"/>
    <property type="evidence" value="ECO:0007669"/>
    <property type="project" value="UniProtKB-KW"/>
</dbReference>
<protein>
    <recommendedName>
        <fullName evidence="8">PTS EIIB type-3 domain-containing protein</fullName>
    </recommendedName>
</protein>
<evidence type="ECO:0000256" key="2">
    <source>
        <dbReference type="ARBA" id="ARBA00022553"/>
    </source>
</evidence>
<dbReference type="InterPro" id="IPR003501">
    <property type="entry name" value="PTS_EIIB_2/3"/>
</dbReference>
<dbReference type="GO" id="GO:0009401">
    <property type="term" value="P:phosphoenolpyruvate-dependent sugar phosphotransferase system"/>
    <property type="evidence" value="ECO:0007669"/>
    <property type="project" value="UniProtKB-KW"/>
</dbReference>
<evidence type="ECO:0000313" key="10">
    <source>
        <dbReference type="Proteomes" id="UP000824220"/>
    </source>
</evidence>
<dbReference type="GO" id="GO:0008982">
    <property type="term" value="F:protein-N(PI)-phosphohistidine-sugar phosphotransferase activity"/>
    <property type="evidence" value="ECO:0007669"/>
    <property type="project" value="InterPro"/>
</dbReference>
<evidence type="ECO:0000256" key="6">
    <source>
        <dbReference type="ARBA" id="ARBA00022777"/>
    </source>
</evidence>
<reference evidence="9" key="1">
    <citation type="journal article" date="2021" name="PeerJ">
        <title>Extensive microbial diversity within the chicken gut microbiome revealed by metagenomics and culture.</title>
        <authorList>
            <person name="Gilroy R."/>
            <person name="Ravi A."/>
            <person name="Getino M."/>
            <person name="Pursley I."/>
            <person name="Horton D.L."/>
            <person name="Alikhan N.F."/>
            <person name="Baker D."/>
            <person name="Gharbi K."/>
            <person name="Hall N."/>
            <person name="Watson M."/>
            <person name="Adriaenssens E.M."/>
            <person name="Foster-Nyarko E."/>
            <person name="Jarju S."/>
            <person name="Secka A."/>
            <person name="Antonio M."/>
            <person name="Oren A."/>
            <person name="Chaudhuri R.R."/>
            <person name="La Ragione R."/>
            <person name="Hildebrand F."/>
            <person name="Pallen M.J."/>
        </authorList>
    </citation>
    <scope>NUCLEOTIDE SEQUENCE</scope>
    <source>
        <strain evidence="9">ChiHjej8B7-3636</strain>
    </source>
</reference>
<dbReference type="PROSITE" id="PS51100">
    <property type="entry name" value="PTS_EIIB_TYPE_3"/>
    <property type="match status" value="1"/>
</dbReference>
<gene>
    <name evidence="9" type="ORF">H9800_10030</name>
</gene>
<keyword evidence="5" id="KW-0598">Phosphotransferase system</keyword>
<dbReference type="Gene3D" id="3.40.50.2300">
    <property type="match status" value="1"/>
</dbReference>
<sequence length="103" mass="10494">MRIIVICGAGASSTFVATRLRRAAKAVGLELDACASSLAASAEMMGSADAVLVGSHVGDALDSVHAHARARGVPAAVLPADIAHDREGTIALGIVRELIPRIR</sequence>
<dbReference type="InterPro" id="IPR036095">
    <property type="entry name" value="PTS_EIIB-like_sf"/>
</dbReference>
<evidence type="ECO:0000256" key="3">
    <source>
        <dbReference type="ARBA" id="ARBA00022597"/>
    </source>
</evidence>
<keyword evidence="6" id="KW-0418">Kinase</keyword>
<reference evidence="9" key="2">
    <citation type="submission" date="2021-04" db="EMBL/GenBank/DDBJ databases">
        <authorList>
            <person name="Gilroy R."/>
        </authorList>
    </citation>
    <scope>NUCLEOTIDE SEQUENCE</scope>
    <source>
        <strain evidence="9">ChiHjej8B7-3636</strain>
    </source>
</reference>
<evidence type="ECO:0000256" key="4">
    <source>
        <dbReference type="ARBA" id="ARBA00022679"/>
    </source>
</evidence>